<protein>
    <submittedName>
        <fullName evidence="1">Uncharacterized protein</fullName>
    </submittedName>
</protein>
<gene>
    <name evidence="1" type="ORF">QWZ10_17560</name>
</gene>
<evidence type="ECO:0000313" key="2">
    <source>
        <dbReference type="Proteomes" id="UP001243846"/>
    </source>
</evidence>
<accession>A0ABT8D8M6</accession>
<reference evidence="2" key="1">
    <citation type="journal article" date="2019" name="Int. J. Syst. Evol. Microbiol.">
        <title>The Global Catalogue of Microorganisms (GCM) 10K type strain sequencing project: providing services to taxonomists for standard genome sequencing and annotation.</title>
        <authorList>
            <consortium name="The Broad Institute Genomics Platform"/>
            <consortium name="The Broad Institute Genome Sequencing Center for Infectious Disease"/>
            <person name="Wu L."/>
            <person name="Ma J."/>
        </authorList>
    </citation>
    <scope>NUCLEOTIDE SEQUENCE [LARGE SCALE GENOMIC DNA]</scope>
    <source>
        <strain evidence="2">CECT 8482</strain>
    </source>
</reference>
<comment type="caution">
    <text evidence="1">The sequence shown here is derived from an EMBL/GenBank/DDBJ whole genome shotgun (WGS) entry which is preliminary data.</text>
</comment>
<sequence>MGWNDKLFDNLDQIYWTPKMIGLSTVRAALSPDGQHYLVPKELLSGDARFIGAGRPAQFGKAGFPVARSC</sequence>
<dbReference type="EMBL" id="JAUFRC010000001">
    <property type="protein sequence ID" value="MDN3713102.1"/>
    <property type="molecule type" value="Genomic_DNA"/>
</dbReference>
<evidence type="ECO:0000313" key="1">
    <source>
        <dbReference type="EMBL" id="MDN3713102.1"/>
    </source>
</evidence>
<name>A0ABT8D8M6_9RHOB</name>
<dbReference type="Proteomes" id="UP001243846">
    <property type="component" value="Unassembled WGS sequence"/>
</dbReference>
<proteinExistence type="predicted"/>
<keyword evidence="2" id="KW-1185">Reference proteome</keyword>
<organism evidence="1 2">
    <name type="scientific">Paracoccus cavernae</name>
    <dbReference type="NCBI Taxonomy" id="1571207"/>
    <lineage>
        <taxon>Bacteria</taxon>
        <taxon>Pseudomonadati</taxon>
        <taxon>Pseudomonadota</taxon>
        <taxon>Alphaproteobacteria</taxon>
        <taxon>Rhodobacterales</taxon>
        <taxon>Paracoccaceae</taxon>
        <taxon>Paracoccus</taxon>
    </lineage>
</organism>